<dbReference type="SUPFAM" id="SSF53448">
    <property type="entry name" value="Nucleotide-diphospho-sugar transferases"/>
    <property type="match status" value="1"/>
</dbReference>
<dbReference type="InterPro" id="IPR029044">
    <property type="entry name" value="Nucleotide-diphossugar_trans"/>
</dbReference>
<evidence type="ECO:0000256" key="3">
    <source>
        <dbReference type="ARBA" id="ARBA00022679"/>
    </source>
</evidence>
<protein>
    <submittedName>
        <fullName evidence="5">Unannotated protein</fullName>
    </submittedName>
</protein>
<reference evidence="5" key="1">
    <citation type="submission" date="2020-05" db="EMBL/GenBank/DDBJ databases">
        <authorList>
            <person name="Chiriac C."/>
            <person name="Salcher M."/>
            <person name="Ghai R."/>
            <person name="Kavagutti S V."/>
        </authorList>
    </citation>
    <scope>NUCLEOTIDE SEQUENCE</scope>
</reference>
<dbReference type="AlphaFoldDB" id="A0A6J7ASZ4"/>
<gene>
    <name evidence="5" type="ORF">UFOPK3204_01882</name>
</gene>
<accession>A0A6J7ASZ4</accession>
<evidence type="ECO:0000259" key="4">
    <source>
        <dbReference type="Pfam" id="PF00535"/>
    </source>
</evidence>
<keyword evidence="3" id="KW-0808">Transferase</keyword>
<evidence type="ECO:0000256" key="2">
    <source>
        <dbReference type="ARBA" id="ARBA00022676"/>
    </source>
</evidence>
<dbReference type="InterPro" id="IPR039528">
    <property type="entry name" value="DPM1-like"/>
</dbReference>
<dbReference type="InterPro" id="IPR001173">
    <property type="entry name" value="Glyco_trans_2-like"/>
</dbReference>
<name>A0A6J7ASZ4_9ZZZZ</name>
<evidence type="ECO:0000256" key="1">
    <source>
        <dbReference type="ARBA" id="ARBA00006739"/>
    </source>
</evidence>
<comment type="similarity">
    <text evidence="1">Belongs to the glycosyltransferase 2 family.</text>
</comment>
<dbReference type="Gene3D" id="3.90.550.10">
    <property type="entry name" value="Spore Coat Polysaccharide Biosynthesis Protein SpsA, Chain A"/>
    <property type="match status" value="1"/>
</dbReference>
<dbReference type="PANTHER" id="PTHR43398:SF1">
    <property type="entry name" value="DOLICHOL-PHOSPHATE MANNOSYLTRANSFERASE SUBUNIT 1"/>
    <property type="match status" value="1"/>
</dbReference>
<dbReference type="GO" id="GO:0004582">
    <property type="term" value="F:dolichyl-phosphate beta-D-mannosyltransferase activity"/>
    <property type="evidence" value="ECO:0007669"/>
    <property type="project" value="InterPro"/>
</dbReference>
<proteinExistence type="inferred from homology"/>
<keyword evidence="2" id="KW-0328">Glycosyltransferase</keyword>
<dbReference type="PANTHER" id="PTHR43398">
    <property type="entry name" value="DOLICHOL-PHOSPHATE MANNOSYLTRANSFERASE SUBUNIT 1"/>
    <property type="match status" value="1"/>
</dbReference>
<dbReference type="EMBL" id="CAFABK010000165">
    <property type="protein sequence ID" value="CAB4836002.1"/>
    <property type="molecule type" value="Genomic_DNA"/>
</dbReference>
<sequence>MTKELIFTATYNERDNIGWWIQEVAKARPSSDILIVDDNSPDGTGELISEMSKEFPQITLHSRVGKLGLSSAHLYALQYAYENDYDVLVTMDADGSHLPSQIPKVVGGLDNAQFCIGTRTHGGTHQAKKSRQLLSHGANTIARVLLPMGLTEYTTSFRAFSRPAMKAALSHEYGFSGYAFFIECLEGMHQQGIVMAERPIDFLDRQGGVSKIPKNQIVVSAGALTQMSWARIRRRASKN</sequence>
<organism evidence="5">
    <name type="scientific">freshwater metagenome</name>
    <dbReference type="NCBI Taxonomy" id="449393"/>
    <lineage>
        <taxon>unclassified sequences</taxon>
        <taxon>metagenomes</taxon>
        <taxon>ecological metagenomes</taxon>
    </lineage>
</organism>
<dbReference type="Pfam" id="PF00535">
    <property type="entry name" value="Glycos_transf_2"/>
    <property type="match status" value="1"/>
</dbReference>
<feature type="domain" description="Glycosyltransferase 2-like" evidence="4">
    <location>
        <begin position="6"/>
        <end position="166"/>
    </location>
</feature>
<evidence type="ECO:0000313" key="5">
    <source>
        <dbReference type="EMBL" id="CAB4836002.1"/>
    </source>
</evidence>